<protein>
    <recommendedName>
        <fullName evidence="3">Cleavage stimulation factor subunit 2 hinge domain-containing protein</fullName>
    </recommendedName>
</protein>
<dbReference type="AlphaFoldDB" id="A0A1L0AXC3"/>
<reference evidence="5" key="1">
    <citation type="submission" date="2016-11" db="EMBL/GenBank/DDBJ databases">
        <authorList>
            <person name="Guldener U."/>
        </authorList>
    </citation>
    <scope>NUCLEOTIDE SEQUENCE [LARGE SCALE GENOMIC DNA]</scope>
</reference>
<dbReference type="OrthoDB" id="272703at2759"/>
<dbReference type="EMBL" id="FQNF01000011">
    <property type="protein sequence ID" value="SGZ38736.1"/>
    <property type="molecule type" value="Genomic_DNA"/>
</dbReference>
<evidence type="ECO:0000256" key="1">
    <source>
        <dbReference type="SAM" id="Coils"/>
    </source>
</evidence>
<evidence type="ECO:0000256" key="2">
    <source>
        <dbReference type="SAM" id="MobiDB-lite"/>
    </source>
</evidence>
<feature type="region of interest" description="Disordered" evidence="2">
    <location>
        <begin position="452"/>
        <end position="473"/>
    </location>
</feature>
<gene>
    <name evidence="4" type="ORF">HGUI_00936</name>
</gene>
<dbReference type="Pfam" id="PF14327">
    <property type="entry name" value="CSTF2_hinge"/>
    <property type="match status" value="1"/>
</dbReference>
<keyword evidence="5" id="KW-1185">Reference proteome</keyword>
<sequence length="487" mass="56435">MNFDTNEYVNLVGNALNNAQNQSNGTSLIDNMNSELSSLNQNKRKYEQYESDSSSNSSSDEDDDYGFSNVKKKVVKDPRTRTLRHTVTPLLATKGLIISNVNYNMNPRQKWDIKVMLSIMAGSGAIVRIEDTRNNHNIQGDFLVMYYNHIECDKGYNLLKMCKNLPFNFKKTILLDSKFPKIPNILFVNFREGFPKGYNIELCPAMIEEVPFVFNPNNVKQRKLDYQKRYNQEFPDDPKHYSNGRTPHMYVYGISKQQVVADQMKISEGNYEEKHMNKNVNSKRLLEEKQRLEKEQLKFEEQERNSFFASNDIQQISRFNILNSRNNGFRQQVKAFPDILLKANETLPSINEHKFKMSTKKLREASSKNKDIVNIEKTLSAYEPRQIIQTISTLKNLISPITSNIEHRKIVEKQISDFLQSKQQILHSISQVFYEFGMIDLKNITNMIKAGQVPDVSGPGSDMNNPEHNKNAQAQQTLMTQMRPQQK</sequence>
<evidence type="ECO:0000313" key="4">
    <source>
        <dbReference type="EMBL" id="SGZ38736.1"/>
    </source>
</evidence>
<dbReference type="InterPro" id="IPR025742">
    <property type="entry name" value="CSTF2_hinge"/>
</dbReference>
<proteinExistence type="predicted"/>
<dbReference type="Proteomes" id="UP000183365">
    <property type="component" value="Unassembled WGS sequence"/>
</dbReference>
<feature type="coiled-coil region" evidence="1">
    <location>
        <begin position="275"/>
        <end position="305"/>
    </location>
</feature>
<name>A0A1L0AXC3_9ASCO</name>
<organism evidence="4 5">
    <name type="scientific">Hanseniaspora guilliermondii</name>
    <dbReference type="NCBI Taxonomy" id="56406"/>
    <lineage>
        <taxon>Eukaryota</taxon>
        <taxon>Fungi</taxon>
        <taxon>Dikarya</taxon>
        <taxon>Ascomycota</taxon>
        <taxon>Saccharomycotina</taxon>
        <taxon>Saccharomycetes</taxon>
        <taxon>Saccharomycodales</taxon>
        <taxon>Saccharomycodaceae</taxon>
        <taxon>Hanseniaspora</taxon>
    </lineage>
</organism>
<keyword evidence="1" id="KW-0175">Coiled coil</keyword>
<feature type="domain" description="Cleavage stimulation factor subunit 2 hinge" evidence="3">
    <location>
        <begin position="370"/>
        <end position="448"/>
    </location>
</feature>
<dbReference type="VEuPathDB" id="FungiDB:HGUI_00936"/>
<evidence type="ECO:0000313" key="5">
    <source>
        <dbReference type="Proteomes" id="UP000183365"/>
    </source>
</evidence>
<accession>A0A1L0AXC3</accession>
<evidence type="ECO:0000259" key="3">
    <source>
        <dbReference type="Pfam" id="PF14327"/>
    </source>
</evidence>